<dbReference type="EMBL" id="JAHRIP010049896">
    <property type="protein sequence ID" value="MEQ2300590.1"/>
    <property type="molecule type" value="Genomic_DNA"/>
</dbReference>
<name>A0ABV0Z4N5_9TELE</name>
<proteinExistence type="predicted"/>
<protein>
    <submittedName>
        <fullName evidence="1">Uncharacterized protein</fullName>
    </submittedName>
</protein>
<accession>A0ABV0Z4N5</accession>
<evidence type="ECO:0000313" key="1">
    <source>
        <dbReference type="EMBL" id="MEQ2300590.1"/>
    </source>
</evidence>
<dbReference type="Proteomes" id="UP001469553">
    <property type="component" value="Unassembled WGS sequence"/>
</dbReference>
<evidence type="ECO:0000313" key="2">
    <source>
        <dbReference type="Proteomes" id="UP001469553"/>
    </source>
</evidence>
<keyword evidence="2" id="KW-1185">Reference proteome</keyword>
<sequence>MSLGWPGNALDSPGRAGGGVWREARISVSTESAGHSTRSRMKRKTMSTNMTWLRGTTSRWDSPFCVLRWLLVEADLPGRSVFLLLDFAGIPCGLSIVCFRKCATNHHGVQPI</sequence>
<reference evidence="1 2" key="1">
    <citation type="submission" date="2021-06" db="EMBL/GenBank/DDBJ databases">
        <authorList>
            <person name="Palmer J.M."/>
        </authorList>
    </citation>
    <scope>NUCLEOTIDE SEQUENCE [LARGE SCALE GENOMIC DNA]</scope>
    <source>
        <strain evidence="1 2">AS_MEX2019</strain>
        <tissue evidence="1">Muscle</tissue>
    </source>
</reference>
<gene>
    <name evidence="1" type="ORF">AMECASPLE_027279</name>
</gene>
<organism evidence="1 2">
    <name type="scientific">Ameca splendens</name>
    <dbReference type="NCBI Taxonomy" id="208324"/>
    <lineage>
        <taxon>Eukaryota</taxon>
        <taxon>Metazoa</taxon>
        <taxon>Chordata</taxon>
        <taxon>Craniata</taxon>
        <taxon>Vertebrata</taxon>
        <taxon>Euteleostomi</taxon>
        <taxon>Actinopterygii</taxon>
        <taxon>Neopterygii</taxon>
        <taxon>Teleostei</taxon>
        <taxon>Neoteleostei</taxon>
        <taxon>Acanthomorphata</taxon>
        <taxon>Ovalentaria</taxon>
        <taxon>Atherinomorphae</taxon>
        <taxon>Cyprinodontiformes</taxon>
        <taxon>Goodeidae</taxon>
        <taxon>Ameca</taxon>
    </lineage>
</organism>
<comment type="caution">
    <text evidence="1">The sequence shown here is derived from an EMBL/GenBank/DDBJ whole genome shotgun (WGS) entry which is preliminary data.</text>
</comment>